<organism evidence="1 2">
    <name type="scientific">Peronospora matthiolae</name>
    <dbReference type="NCBI Taxonomy" id="2874970"/>
    <lineage>
        <taxon>Eukaryota</taxon>
        <taxon>Sar</taxon>
        <taxon>Stramenopiles</taxon>
        <taxon>Oomycota</taxon>
        <taxon>Peronosporomycetes</taxon>
        <taxon>Peronosporales</taxon>
        <taxon>Peronosporaceae</taxon>
        <taxon>Peronospora</taxon>
    </lineage>
</organism>
<comment type="caution">
    <text evidence="1">The sequence shown here is derived from an EMBL/GenBank/DDBJ whole genome shotgun (WGS) entry which is preliminary data.</text>
</comment>
<reference evidence="1" key="1">
    <citation type="submission" date="2024-01" db="EMBL/GenBank/DDBJ databases">
        <authorList>
            <person name="Webb A."/>
        </authorList>
    </citation>
    <scope>NUCLEOTIDE SEQUENCE</scope>
    <source>
        <strain evidence="1">Pm1</strain>
    </source>
</reference>
<sequence length="114" mass="12391">MREILCSKCGLRAWSNVSFCAVPVRSDRLVLKVIVLCAFLHVDNIDRGSSVHNETLAENVTTTITGALSSEAVKSCTRLLVQLANLQIFGLEMVGMNEKVSKTCSVGYCGRLEA</sequence>
<name>A0AAV1VNH0_9STRA</name>
<dbReference type="Proteomes" id="UP001162060">
    <property type="component" value="Unassembled WGS sequence"/>
</dbReference>
<gene>
    <name evidence="1" type="ORF">PM001_LOCUS32949</name>
</gene>
<evidence type="ECO:0000313" key="2">
    <source>
        <dbReference type="Proteomes" id="UP001162060"/>
    </source>
</evidence>
<accession>A0AAV1VNH0</accession>
<dbReference type="AlphaFoldDB" id="A0AAV1VNH0"/>
<proteinExistence type="predicted"/>
<protein>
    <submittedName>
        <fullName evidence="1">Uncharacterized protein</fullName>
    </submittedName>
</protein>
<dbReference type="EMBL" id="CAKLBY020000387">
    <property type="protein sequence ID" value="CAK7947799.1"/>
    <property type="molecule type" value="Genomic_DNA"/>
</dbReference>
<evidence type="ECO:0000313" key="1">
    <source>
        <dbReference type="EMBL" id="CAK7947799.1"/>
    </source>
</evidence>